<gene>
    <name evidence="10" type="ORF">XELAEV_18028175mg</name>
</gene>
<dbReference type="InterPro" id="IPR001594">
    <property type="entry name" value="Palmitoyltrfase_DHHC"/>
</dbReference>
<evidence type="ECO:0000313" key="11">
    <source>
        <dbReference type="Proteomes" id="UP000694892"/>
    </source>
</evidence>
<feature type="compositionally biased region" description="Polar residues" evidence="8">
    <location>
        <begin position="349"/>
        <end position="359"/>
    </location>
</feature>
<keyword evidence="6 7" id="KW-0012">Acyltransferase</keyword>
<keyword evidence="2 7" id="KW-0808">Transferase</keyword>
<evidence type="ECO:0000256" key="6">
    <source>
        <dbReference type="ARBA" id="ARBA00023315"/>
    </source>
</evidence>
<feature type="transmembrane region" description="Helical" evidence="7">
    <location>
        <begin position="12"/>
        <end position="34"/>
    </location>
</feature>
<keyword evidence="4 7" id="KW-1133">Transmembrane helix</keyword>
<comment type="domain">
    <text evidence="7">The DHHC domain is required for palmitoyltransferase activity.</text>
</comment>
<dbReference type="Pfam" id="PF01529">
    <property type="entry name" value="DHHC"/>
    <property type="match status" value="1"/>
</dbReference>
<feature type="domain" description="Palmitoyltransferase DHHC" evidence="9">
    <location>
        <begin position="114"/>
        <end position="232"/>
    </location>
</feature>
<feature type="transmembrane region" description="Helical" evidence="7">
    <location>
        <begin position="158"/>
        <end position="186"/>
    </location>
</feature>
<sequence length="405" mass="45759">MTFLMRGKPARSCFWLLATCYYIFVVELCIFTVQLLEAKVTFLVIFHLLFLLCVWCYLRTVMTPPAVPPEKFRPSESDKQLYLSDERPQVLQEILIRTAKDLPIYTKDPKGDVRYCATCQVLKPDRCHHCPVCNVCILKLDHHCVFLNNCVGFSNYKFFLLCLTYAMLLCIFTSAVSLHFSILFWTHQLPNSPSKVPIIVLFCLTTIFSIILFLFSLGHFELALTNGTSREDNDETAEENNPYNLGFRKNLREVFGNEKKYWFLPIFSSLGDGFSFPMGEATEDKEKNAAIAKPPRSTEGVKAPIHGPIKAADRQSRQLIGPCVGPSDGLPQSISGRKSGRCRSGRSSLTANVSQSYGTDMQGPRQKVATLAGIYLNTVESVYSAAEKTVLCKNKWVEELHPYLQ</sequence>
<evidence type="ECO:0000256" key="1">
    <source>
        <dbReference type="ARBA" id="ARBA00004141"/>
    </source>
</evidence>
<dbReference type="Proteomes" id="UP000694892">
    <property type="component" value="Chromosome 5L"/>
</dbReference>
<comment type="subcellular location">
    <subcellularLocation>
        <location evidence="1">Membrane</location>
        <topology evidence="1">Multi-pass membrane protein</topology>
    </subcellularLocation>
</comment>
<name>A0A974CZB7_XENLA</name>
<feature type="transmembrane region" description="Helical" evidence="7">
    <location>
        <begin position="40"/>
        <end position="58"/>
    </location>
</feature>
<evidence type="ECO:0000313" key="10">
    <source>
        <dbReference type="EMBL" id="OCT81356.1"/>
    </source>
</evidence>
<feature type="region of interest" description="Disordered" evidence="8">
    <location>
        <begin position="324"/>
        <end position="361"/>
    </location>
</feature>
<evidence type="ECO:0000259" key="9">
    <source>
        <dbReference type="Pfam" id="PF01529"/>
    </source>
</evidence>
<comment type="catalytic activity">
    <reaction evidence="7">
        <text>L-cysteinyl-[protein] + hexadecanoyl-CoA = S-hexadecanoyl-L-cysteinyl-[protein] + CoA</text>
        <dbReference type="Rhea" id="RHEA:36683"/>
        <dbReference type="Rhea" id="RHEA-COMP:10131"/>
        <dbReference type="Rhea" id="RHEA-COMP:11032"/>
        <dbReference type="ChEBI" id="CHEBI:29950"/>
        <dbReference type="ChEBI" id="CHEBI:57287"/>
        <dbReference type="ChEBI" id="CHEBI:57379"/>
        <dbReference type="ChEBI" id="CHEBI:74151"/>
        <dbReference type="EC" id="2.3.1.225"/>
    </reaction>
</comment>
<dbReference type="EC" id="2.3.1.225" evidence="7"/>
<comment type="similarity">
    <text evidence="7">Belongs to the DHHC palmitoyltransferase family.</text>
</comment>
<dbReference type="GO" id="GO:0019706">
    <property type="term" value="F:protein-cysteine S-palmitoyltransferase activity"/>
    <property type="evidence" value="ECO:0007669"/>
    <property type="project" value="UniProtKB-EC"/>
</dbReference>
<keyword evidence="3 7" id="KW-0812">Transmembrane</keyword>
<evidence type="ECO:0000256" key="5">
    <source>
        <dbReference type="ARBA" id="ARBA00023136"/>
    </source>
</evidence>
<dbReference type="InterPro" id="IPR039859">
    <property type="entry name" value="PFA4/ZDH16/20/ERF2-like"/>
</dbReference>
<accession>A0A974CZB7</accession>
<dbReference type="PROSITE" id="PS50216">
    <property type="entry name" value="DHHC"/>
    <property type="match status" value="1"/>
</dbReference>
<dbReference type="EMBL" id="CM004474">
    <property type="protein sequence ID" value="OCT81356.1"/>
    <property type="molecule type" value="Genomic_DNA"/>
</dbReference>
<protein>
    <recommendedName>
        <fullName evidence="7">Palmitoyltransferase</fullName>
        <ecNumber evidence="7">2.3.1.225</ecNumber>
    </recommendedName>
</protein>
<evidence type="ECO:0000256" key="2">
    <source>
        <dbReference type="ARBA" id="ARBA00022679"/>
    </source>
</evidence>
<evidence type="ECO:0000256" key="8">
    <source>
        <dbReference type="SAM" id="MobiDB-lite"/>
    </source>
</evidence>
<evidence type="ECO:0000256" key="7">
    <source>
        <dbReference type="RuleBase" id="RU079119"/>
    </source>
</evidence>
<dbReference type="PANTHER" id="PTHR12246">
    <property type="entry name" value="PALMITOYLTRANSFERASE ZDHHC16"/>
    <property type="match status" value="1"/>
</dbReference>
<keyword evidence="5 7" id="KW-0472">Membrane</keyword>
<evidence type="ECO:0000256" key="4">
    <source>
        <dbReference type="ARBA" id="ARBA00022989"/>
    </source>
</evidence>
<dbReference type="AlphaFoldDB" id="A0A974CZB7"/>
<evidence type="ECO:0000256" key="3">
    <source>
        <dbReference type="ARBA" id="ARBA00022692"/>
    </source>
</evidence>
<organism evidence="10 11">
    <name type="scientific">Xenopus laevis</name>
    <name type="common">African clawed frog</name>
    <dbReference type="NCBI Taxonomy" id="8355"/>
    <lineage>
        <taxon>Eukaryota</taxon>
        <taxon>Metazoa</taxon>
        <taxon>Chordata</taxon>
        <taxon>Craniata</taxon>
        <taxon>Vertebrata</taxon>
        <taxon>Euteleostomi</taxon>
        <taxon>Amphibia</taxon>
        <taxon>Batrachia</taxon>
        <taxon>Anura</taxon>
        <taxon>Pipoidea</taxon>
        <taxon>Pipidae</taxon>
        <taxon>Xenopodinae</taxon>
        <taxon>Xenopus</taxon>
        <taxon>Xenopus</taxon>
    </lineage>
</organism>
<dbReference type="GO" id="GO:0016020">
    <property type="term" value="C:membrane"/>
    <property type="evidence" value="ECO:0007669"/>
    <property type="project" value="UniProtKB-SubCell"/>
</dbReference>
<reference evidence="11" key="1">
    <citation type="journal article" date="2016" name="Nature">
        <title>Genome evolution in the allotetraploid frog Xenopus laevis.</title>
        <authorList>
            <person name="Session A.M."/>
            <person name="Uno Y."/>
            <person name="Kwon T."/>
            <person name="Chapman J.A."/>
            <person name="Toyoda A."/>
            <person name="Takahashi S."/>
            <person name="Fukui A."/>
            <person name="Hikosaka A."/>
            <person name="Suzuki A."/>
            <person name="Kondo M."/>
            <person name="van Heeringen S.J."/>
            <person name="Quigley I."/>
            <person name="Heinz S."/>
            <person name="Ogino H."/>
            <person name="Ochi H."/>
            <person name="Hellsten U."/>
            <person name="Lyons J.B."/>
            <person name="Simakov O."/>
            <person name="Putnam N."/>
            <person name="Stites J."/>
            <person name="Kuroki Y."/>
            <person name="Tanaka T."/>
            <person name="Michiue T."/>
            <person name="Watanabe M."/>
            <person name="Bogdanovic O."/>
            <person name="Lister R."/>
            <person name="Georgiou G."/>
            <person name="Paranjpe S.S."/>
            <person name="van Kruijsbergen I."/>
            <person name="Shu S."/>
            <person name="Carlson J."/>
            <person name="Kinoshita T."/>
            <person name="Ohta Y."/>
            <person name="Mawaribuchi S."/>
            <person name="Jenkins J."/>
            <person name="Grimwood J."/>
            <person name="Schmutz J."/>
            <person name="Mitros T."/>
            <person name="Mozaffari S.V."/>
            <person name="Suzuki Y."/>
            <person name="Haramoto Y."/>
            <person name="Yamamoto T.S."/>
            <person name="Takagi C."/>
            <person name="Heald R."/>
            <person name="Miller K."/>
            <person name="Haudenschild C."/>
            <person name="Kitzman J."/>
            <person name="Nakayama T."/>
            <person name="Izutsu Y."/>
            <person name="Robert J."/>
            <person name="Fortriede J."/>
            <person name="Burns K."/>
            <person name="Lotay V."/>
            <person name="Karimi K."/>
            <person name="Yasuoka Y."/>
            <person name="Dichmann D.S."/>
            <person name="Flajnik M.F."/>
            <person name="Houston D.W."/>
            <person name="Shendure J."/>
            <person name="DuPasquier L."/>
            <person name="Vize P.D."/>
            <person name="Zorn A.M."/>
            <person name="Ito M."/>
            <person name="Marcotte E.M."/>
            <person name="Wallingford J.B."/>
            <person name="Ito Y."/>
            <person name="Asashima M."/>
            <person name="Ueno N."/>
            <person name="Matsuda Y."/>
            <person name="Veenstra G.J."/>
            <person name="Fujiyama A."/>
            <person name="Harland R.M."/>
            <person name="Taira M."/>
            <person name="Rokhsar D.S."/>
        </authorList>
    </citation>
    <scope>NUCLEOTIDE SEQUENCE [LARGE SCALE GENOMIC DNA]</scope>
    <source>
        <strain evidence="11">J</strain>
    </source>
</reference>
<feature type="transmembrane region" description="Helical" evidence="7">
    <location>
        <begin position="198"/>
        <end position="220"/>
    </location>
</feature>
<proteinExistence type="inferred from homology"/>